<name>A0ABR8JAL0_9NOST</name>
<dbReference type="InterPro" id="IPR041685">
    <property type="entry name" value="AAA_GajA/Old/RecF-like"/>
</dbReference>
<feature type="domain" description="Endonuclease GajA/Old nuclease/RecF-like AAA" evidence="1">
    <location>
        <begin position="15"/>
        <end position="54"/>
    </location>
</feature>
<sequence length="69" mass="7699">SQILPVLVLCYYAPKGSTLIFEQPEIHLHPSVQAGLADVFIDVIKNRNMQIIYCPAIFTPDVTIALFLV</sequence>
<dbReference type="EMBL" id="JACJTQ010000107">
    <property type="protein sequence ID" value="MBD2695260.1"/>
    <property type="molecule type" value="Genomic_DNA"/>
</dbReference>
<reference evidence="2 3" key="1">
    <citation type="journal article" date="2020" name="ISME J.">
        <title>Comparative genomics reveals insights into cyanobacterial evolution and habitat adaptation.</title>
        <authorList>
            <person name="Chen M.Y."/>
            <person name="Teng W.K."/>
            <person name="Zhao L."/>
            <person name="Hu C.X."/>
            <person name="Zhou Y.K."/>
            <person name="Han B.P."/>
            <person name="Song L.R."/>
            <person name="Shu W.S."/>
        </authorList>
    </citation>
    <scope>NUCLEOTIDE SEQUENCE [LARGE SCALE GENOMIC DNA]</scope>
    <source>
        <strain evidence="2 3">FACHB-362</strain>
    </source>
</reference>
<dbReference type="Proteomes" id="UP000660381">
    <property type="component" value="Unassembled WGS sequence"/>
</dbReference>
<organism evidence="2 3">
    <name type="scientific">Anabaena catenula FACHB-362</name>
    <dbReference type="NCBI Taxonomy" id="2692877"/>
    <lineage>
        <taxon>Bacteria</taxon>
        <taxon>Bacillati</taxon>
        <taxon>Cyanobacteriota</taxon>
        <taxon>Cyanophyceae</taxon>
        <taxon>Nostocales</taxon>
        <taxon>Nostocaceae</taxon>
        <taxon>Anabaena</taxon>
    </lineage>
</organism>
<evidence type="ECO:0000313" key="2">
    <source>
        <dbReference type="EMBL" id="MBD2695260.1"/>
    </source>
</evidence>
<accession>A0ABR8JAL0</accession>
<dbReference type="RefSeq" id="WP_190909340.1">
    <property type="nucleotide sequence ID" value="NZ_JACJTQ010000107.1"/>
</dbReference>
<comment type="caution">
    <text evidence="2">The sequence shown here is derived from an EMBL/GenBank/DDBJ whole genome shotgun (WGS) entry which is preliminary data.</text>
</comment>
<feature type="non-terminal residue" evidence="2">
    <location>
        <position position="1"/>
    </location>
</feature>
<gene>
    <name evidence="2" type="ORF">H6G68_26745</name>
</gene>
<evidence type="ECO:0000259" key="1">
    <source>
        <dbReference type="Pfam" id="PF13175"/>
    </source>
</evidence>
<protein>
    <submittedName>
        <fullName evidence="2">AAA family ATPase</fullName>
    </submittedName>
</protein>
<keyword evidence="3" id="KW-1185">Reference proteome</keyword>
<dbReference type="Pfam" id="PF13175">
    <property type="entry name" value="AAA_15"/>
    <property type="match status" value="1"/>
</dbReference>
<evidence type="ECO:0000313" key="3">
    <source>
        <dbReference type="Proteomes" id="UP000660381"/>
    </source>
</evidence>
<proteinExistence type="predicted"/>